<comment type="subcellular location">
    <subcellularLocation>
        <location evidence="1 7">Mitochondrion</location>
    </subcellularLocation>
</comment>
<accession>A0A8K0NPG9</accession>
<dbReference type="InterPro" id="IPR029063">
    <property type="entry name" value="SAM-dependent_MTases_sf"/>
</dbReference>
<feature type="region of interest" description="Disordered" evidence="8">
    <location>
        <begin position="24"/>
        <end position="71"/>
    </location>
</feature>
<dbReference type="AlphaFoldDB" id="A0A8K0NPG9"/>
<dbReference type="PANTHER" id="PTHR12049:SF7">
    <property type="entry name" value="PROTEIN ARGININE METHYLTRANSFERASE NDUFAF7, MITOCHONDRIAL"/>
    <property type="match status" value="1"/>
</dbReference>
<evidence type="ECO:0000256" key="8">
    <source>
        <dbReference type="SAM" id="MobiDB-lite"/>
    </source>
</evidence>
<dbReference type="Gene3D" id="3.40.50.12710">
    <property type="match status" value="1"/>
</dbReference>
<feature type="compositionally biased region" description="Low complexity" evidence="8">
    <location>
        <begin position="359"/>
        <end position="370"/>
    </location>
</feature>
<evidence type="ECO:0000256" key="1">
    <source>
        <dbReference type="ARBA" id="ARBA00004173"/>
    </source>
</evidence>
<proteinExistence type="inferred from homology"/>
<evidence type="ECO:0000256" key="2">
    <source>
        <dbReference type="ARBA" id="ARBA00005891"/>
    </source>
</evidence>
<evidence type="ECO:0000256" key="7">
    <source>
        <dbReference type="RuleBase" id="RU364114"/>
    </source>
</evidence>
<comment type="function">
    <text evidence="7">Arginine methyltransferase involved in the assembly or stability of mitochondrial NADH:ubiquinone oxidoreductase complex (complex I).</text>
</comment>
<dbReference type="GO" id="GO:0032981">
    <property type="term" value="P:mitochondrial respiratory chain complex I assembly"/>
    <property type="evidence" value="ECO:0007669"/>
    <property type="project" value="TreeGrafter"/>
</dbReference>
<gene>
    <name evidence="9" type="ORF">FFLO_04898</name>
</gene>
<dbReference type="GO" id="GO:0005739">
    <property type="term" value="C:mitochondrion"/>
    <property type="evidence" value="ECO:0007669"/>
    <property type="project" value="UniProtKB-SubCell"/>
</dbReference>
<dbReference type="EMBL" id="JABELV010000112">
    <property type="protein sequence ID" value="KAG7530672.1"/>
    <property type="molecule type" value="Genomic_DNA"/>
</dbReference>
<comment type="catalytic activity">
    <reaction evidence="6 7">
        <text>L-arginyl-[protein] + 2 S-adenosyl-L-methionine = N(omega),N(omega)'-dimethyl-L-arginyl-[protein] + 2 S-adenosyl-L-homocysteine + 2 H(+)</text>
        <dbReference type="Rhea" id="RHEA:48108"/>
        <dbReference type="Rhea" id="RHEA-COMP:10532"/>
        <dbReference type="Rhea" id="RHEA-COMP:11992"/>
        <dbReference type="ChEBI" id="CHEBI:15378"/>
        <dbReference type="ChEBI" id="CHEBI:29965"/>
        <dbReference type="ChEBI" id="CHEBI:57856"/>
        <dbReference type="ChEBI" id="CHEBI:59789"/>
        <dbReference type="ChEBI" id="CHEBI:88221"/>
        <dbReference type="EC" id="2.1.1.320"/>
    </reaction>
</comment>
<protein>
    <recommendedName>
        <fullName evidence="7">Protein arginine methyltransferase NDUFAF7</fullName>
        <ecNumber evidence="7">2.1.1.320</ecNumber>
    </recommendedName>
</protein>
<feature type="compositionally biased region" description="Polar residues" evidence="8">
    <location>
        <begin position="24"/>
        <end position="33"/>
    </location>
</feature>
<dbReference type="EC" id="2.1.1.320" evidence="7"/>
<keyword evidence="10" id="KW-1185">Reference proteome</keyword>
<evidence type="ECO:0000256" key="6">
    <source>
        <dbReference type="ARBA" id="ARBA00048612"/>
    </source>
</evidence>
<evidence type="ECO:0000256" key="4">
    <source>
        <dbReference type="ARBA" id="ARBA00022679"/>
    </source>
</evidence>
<feature type="region of interest" description="Disordered" evidence="8">
    <location>
        <begin position="357"/>
        <end position="380"/>
    </location>
</feature>
<evidence type="ECO:0000256" key="3">
    <source>
        <dbReference type="ARBA" id="ARBA00022603"/>
    </source>
</evidence>
<sequence length="586" mass="64368">MLVRNRILPPRAIWASTTTHPARCRYNSSQSKPLSVEPKLTSTTSSSSADSPPDGIPTLQDLGLPTPPPSAPVFIREKLSDEETRRTGGNLAKLIRDSIRATGPIPLAYYMRLCLGHPTEGYYTRDYTQGSDSVGSGAAAGESNGFVTFERLPISTSSPPLTSTSATDQAQSKILAEIKQDVFGRKGDFITSPEISQVFGELLALFLTTEWIAQGRPGRIRLVELGPGRGTLMDDVLRTFAAIPAHSSPLPKLEQICLIETSLPLREQQERRIRDRLRKSGREIRVGDVEAEEAGGKRKEGEVDLRFEEWIGKVPVDKDVFTMVIAHEFFDALPINVFQKTEEGWREVYVNVDPNWTASSSVEPSSSETDPSSRKPNSGLTLALSRTSSTLSQILPATSPRFAELAMGDRVEINKEGWEIMRMIGELVEGKVVDQERGERGTSSASDSEGVGGVGLVVDYGDEKAFDNSFRAFRRHEIVHVFDDPGSADLTANVDFAYLKESLEGVAHPHGPMTQRDFLISLGLAPRLDKLLKTAPDRERKVEIANAAKRLIMEDGMGGQYKVMGVTPGWRKGKGVYPFEGVDQPQ</sequence>
<name>A0A8K0NPG9_9TREE</name>
<comment type="caution">
    <text evidence="9">The sequence shown here is derived from an EMBL/GenBank/DDBJ whole genome shotgun (WGS) entry which is preliminary data.</text>
</comment>
<comment type="similarity">
    <text evidence="2 7">Belongs to the NDUFAF7 family.</text>
</comment>
<dbReference type="InterPro" id="IPR003788">
    <property type="entry name" value="NDUFAF7"/>
</dbReference>
<dbReference type="Pfam" id="PF02636">
    <property type="entry name" value="Methyltransf_28"/>
    <property type="match status" value="1"/>
</dbReference>
<dbReference type="InterPro" id="IPR038375">
    <property type="entry name" value="NDUFAF7_sf"/>
</dbReference>
<organism evidence="9 10">
    <name type="scientific">Filobasidium floriforme</name>
    <dbReference type="NCBI Taxonomy" id="5210"/>
    <lineage>
        <taxon>Eukaryota</taxon>
        <taxon>Fungi</taxon>
        <taxon>Dikarya</taxon>
        <taxon>Basidiomycota</taxon>
        <taxon>Agaricomycotina</taxon>
        <taxon>Tremellomycetes</taxon>
        <taxon>Filobasidiales</taxon>
        <taxon>Filobasidiaceae</taxon>
        <taxon>Filobasidium</taxon>
    </lineage>
</organism>
<dbReference type="GO" id="GO:0032259">
    <property type="term" value="P:methylation"/>
    <property type="evidence" value="ECO:0007669"/>
    <property type="project" value="UniProtKB-KW"/>
</dbReference>
<evidence type="ECO:0000313" key="10">
    <source>
        <dbReference type="Proteomes" id="UP000812966"/>
    </source>
</evidence>
<dbReference type="SUPFAM" id="SSF53335">
    <property type="entry name" value="S-adenosyl-L-methionine-dependent methyltransferases"/>
    <property type="match status" value="1"/>
</dbReference>
<keyword evidence="4 7" id="KW-0808">Transferase</keyword>
<evidence type="ECO:0000313" key="9">
    <source>
        <dbReference type="EMBL" id="KAG7530672.1"/>
    </source>
</evidence>
<keyword evidence="5 7" id="KW-0496">Mitochondrion</keyword>
<reference evidence="9" key="1">
    <citation type="submission" date="2020-04" db="EMBL/GenBank/DDBJ databases">
        <title>Analysis of mating type loci in Filobasidium floriforme.</title>
        <authorList>
            <person name="Nowrousian M."/>
        </authorList>
    </citation>
    <scope>NUCLEOTIDE SEQUENCE</scope>
    <source>
        <strain evidence="9">CBS 6242</strain>
    </source>
</reference>
<dbReference type="Proteomes" id="UP000812966">
    <property type="component" value="Unassembled WGS sequence"/>
</dbReference>
<evidence type="ECO:0000256" key="5">
    <source>
        <dbReference type="ARBA" id="ARBA00023128"/>
    </source>
</evidence>
<keyword evidence="3 7" id="KW-0489">Methyltransferase</keyword>
<dbReference type="GO" id="GO:0035243">
    <property type="term" value="F:protein-arginine omega-N symmetric methyltransferase activity"/>
    <property type="evidence" value="ECO:0007669"/>
    <property type="project" value="UniProtKB-EC"/>
</dbReference>
<dbReference type="PANTHER" id="PTHR12049">
    <property type="entry name" value="PROTEIN ARGININE METHYLTRANSFERASE NDUFAF7, MITOCHONDRIAL"/>
    <property type="match status" value="1"/>
</dbReference>